<dbReference type="Proteomes" id="UP000311713">
    <property type="component" value="Unassembled WGS sequence"/>
</dbReference>
<dbReference type="InterPro" id="IPR045851">
    <property type="entry name" value="AMP-bd_C_sf"/>
</dbReference>
<evidence type="ECO:0000313" key="5">
    <source>
        <dbReference type="EMBL" id="TNM34305.1"/>
    </source>
</evidence>
<sequence length="770" mass="82940">MPLPEDGKLPTAPVLAVAMALLTHRYTGFDRVDVDVLDGPETLSVALTEEATTADLVAGLADAPRAGRQPAPLALSFAVGPDDAAYAGRELVLRVDTETSRGTLSFDATVFDAPYADQAAGHYRALLKRMTSSPHTPVALLDILTPDEADTMLRAWNATDAHLTEDVCLHQVFEERAALEPAAVAVVCGTDAWTFDTVNRRANALAHRLIALGVGPDVTVGIRLEKSPELLTAILGVLKAGGAYVPLDPGYPEDRLEAMLLGTGCAVLIGGPEGDLSAQVRHHLSVKDLEAPCGAHETENPATAVRPDNLCYVIHTSGSTGAPKPIALCHRGVLNNLADLNARHGVGSDDAVLALSSPGFDMSVYEFLGITLAGGTVVIPETTAGYHPASWWELIHRHRVTVWNTAPPLIELFLDFAEAAGSARPLPLRLCMTGGDWVPATMPERFRAIAPNLRFVALGGATEASIHSTAHEWRPGGWNGGHLPYGRPLANQRTYILDESMMPVPVGVPGELYLAGVGLARGYLDRPEQTDERFVQWSHDGHRPERLYRTGDMARFWPGGLIEILGRRDFQVKINGIRVELGEIESTLAAYPGVRRAVVVSRPAPDGRPAMVAWVTAERGRRLEQAPLFDALRARLPRHMVPGAIEIVSALPLNPNGKVDRRALGAMEPGRTPSPPPTPTPGPEGAGGWYGLVLDAWRDVLGVPLRGHDDFFENGGDSMKAIRSMVRIDRRLRVSDIYRHPTAAALTDHLTNRYGTRPDASCPESPDLRS</sequence>
<comment type="caution">
    <text evidence="5">The sequence shown here is derived from an EMBL/GenBank/DDBJ whole genome shotgun (WGS) entry which is preliminary data.</text>
</comment>
<evidence type="ECO:0000259" key="3">
    <source>
        <dbReference type="Pfam" id="PF00550"/>
    </source>
</evidence>
<dbReference type="Gene3D" id="3.30.300.30">
    <property type="match status" value="1"/>
</dbReference>
<dbReference type="InterPro" id="IPR036736">
    <property type="entry name" value="ACP-like_sf"/>
</dbReference>
<organism evidence="5 6">
    <name type="scientific">Streptomyces sedi</name>
    <dbReference type="NCBI Taxonomy" id="555059"/>
    <lineage>
        <taxon>Bacteria</taxon>
        <taxon>Bacillati</taxon>
        <taxon>Actinomycetota</taxon>
        <taxon>Actinomycetes</taxon>
        <taxon>Kitasatosporales</taxon>
        <taxon>Streptomycetaceae</taxon>
        <taxon>Streptomyces</taxon>
    </lineage>
</organism>
<dbReference type="Pfam" id="PF00550">
    <property type="entry name" value="PP-binding"/>
    <property type="match status" value="1"/>
</dbReference>
<dbReference type="Gene3D" id="3.40.50.12780">
    <property type="entry name" value="N-terminal domain of ligase-like"/>
    <property type="match status" value="1"/>
</dbReference>
<dbReference type="InterPro" id="IPR042099">
    <property type="entry name" value="ANL_N_sf"/>
</dbReference>
<reference evidence="5 6" key="1">
    <citation type="submission" date="2019-06" db="EMBL/GenBank/DDBJ databases">
        <title>Draft genome of Streptomyces sedi sp. JCM16909.</title>
        <authorList>
            <person name="Klykleung N."/>
            <person name="Tanasupawat S."/>
            <person name="Kudo T."/>
            <person name="Yuki M."/>
            <person name="Ohkuma M."/>
        </authorList>
    </citation>
    <scope>NUCLEOTIDE SEQUENCE [LARGE SCALE GENOMIC DNA]</scope>
    <source>
        <strain evidence="5 6">JCM 16909</strain>
    </source>
</reference>
<dbReference type="Gene3D" id="1.10.1200.10">
    <property type="entry name" value="ACP-like"/>
    <property type="match status" value="1"/>
</dbReference>
<feature type="domain" description="AMP-binding enzyme C-terminal" evidence="4">
    <location>
        <begin position="583"/>
        <end position="658"/>
    </location>
</feature>
<name>A0A5C4VFD8_9ACTN</name>
<dbReference type="GO" id="GO:0031177">
    <property type="term" value="F:phosphopantetheine binding"/>
    <property type="evidence" value="ECO:0007669"/>
    <property type="project" value="TreeGrafter"/>
</dbReference>
<feature type="compositionally biased region" description="Pro residues" evidence="1">
    <location>
        <begin position="672"/>
        <end position="682"/>
    </location>
</feature>
<feature type="region of interest" description="Disordered" evidence="1">
    <location>
        <begin position="749"/>
        <end position="770"/>
    </location>
</feature>
<dbReference type="GO" id="GO:0043041">
    <property type="term" value="P:amino acid activation for nonribosomal peptide biosynthetic process"/>
    <property type="evidence" value="ECO:0007669"/>
    <property type="project" value="TreeGrafter"/>
</dbReference>
<dbReference type="InterPro" id="IPR025110">
    <property type="entry name" value="AMP-bd_C"/>
</dbReference>
<evidence type="ECO:0000259" key="2">
    <source>
        <dbReference type="Pfam" id="PF00501"/>
    </source>
</evidence>
<dbReference type="InterPro" id="IPR000873">
    <property type="entry name" value="AMP-dep_synth/lig_dom"/>
</dbReference>
<dbReference type="InterPro" id="IPR009081">
    <property type="entry name" value="PP-bd_ACP"/>
</dbReference>
<dbReference type="PROSITE" id="PS00455">
    <property type="entry name" value="AMP_BINDING"/>
    <property type="match status" value="1"/>
</dbReference>
<accession>A0A5C4VFD8</accession>
<gene>
    <name evidence="5" type="ORF">FH715_01015</name>
</gene>
<feature type="domain" description="Carrier" evidence="3">
    <location>
        <begin position="693"/>
        <end position="750"/>
    </location>
</feature>
<dbReference type="SUPFAM" id="SSF56801">
    <property type="entry name" value="Acetyl-CoA synthetase-like"/>
    <property type="match status" value="1"/>
</dbReference>
<feature type="region of interest" description="Disordered" evidence="1">
    <location>
        <begin position="665"/>
        <end position="686"/>
    </location>
</feature>
<dbReference type="Pfam" id="PF00501">
    <property type="entry name" value="AMP-binding"/>
    <property type="match status" value="1"/>
</dbReference>
<dbReference type="NCBIfam" id="TIGR01733">
    <property type="entry name" value="AA-adenyl-dom"/>
    <property type="match status" value="1"/>
</dbReference>
<dbReference type="PANTHER" id="PTHR45527">
    <property type="entry name" value="NONRIBOSOMAL PEPTIDE SYNTHETASE"/>
    <property type="match status" value="1"/>
</dbReference>
<evidence type="ECO:0000259" key="4">
    <source>
        <dbReference type="Pfam" id="PF13193"/>
    </source>
</evidence>
<dbReference type="GO" id="GO:0005737">
    <property type="term" value="C:cytoplasm"/>
    <property type="evidence" value="ECO:0007669"/>
    <property type="project" value="TreeGrafter"/>
</dbReference>
<dbReference type="RefSeq" id="WP_139640065.1">
    <property type="nucleotide sequence ID" value="NZ_BAAAZS010000014.1"/>
</dbReference>
<dbReference type="EMBL" id="VDGT01000001">
    <property type="protein sequence ID" value="TNM34305.1"/>
    <property type="molecule type" value="Genomic_DNA"/>
</dbReference>
<dbReference type="GO" id="GO:0044550">
    <property type="term" value="P:secondary metabolite biosynthetic process"/>
    <property type="evidence" value="ECO:0007669"/>
    <property type="project" value="TreeGrafter"/>
</dbReference>
<dbReference type="OrthoDB" id="2472181at2"/>
<evidence type="ECO:0000313" key="6">
    <source>
        <dbReference type="Proteomes" id="UP000311713"/>
    </source>
</evidence>
<keyword evidence="6" id="KW-1185">Reference proteome</keyword>
<dbReference type="PANTHER" id="PTHR45527:SF1">
    <property type="entry name" value="FATTY ACID SYNTHASE"/>
    <property type="match status" value="1"/>
</dbReference>
<dbReference type="SUPFAM" id="SSF47336">
    <property type="entry name" value="ACP-like"/>
    <property type="match status" value="1"/>
</dbReference>
<dbReference type="Gene3D" id="3.30.559.30">
    <property type="entry name" value="Nonribosomal peptide synthetase, condensation domain"/>
    <property type="match status" value="1"/>
</dbReference>
<dbReference type="AlphaFoldDB" id="A0A5C4VFD8"/>
<protein>
    <submittedName>
        <fullName evidence="5">Amino acid adenylation domain-containing protein</fullName>
    </submittedName>
</protein>
<dbReference type="Pfam" id="PF13193">
    <property type="entry name" value="AMP-binding_C"/>
    <property type="match status" value="1"/>
</dbReference>
<dbReference type="InterPro" id="IPR020845">
    <property type="entry name" value="AMP-binding_CS"/>
</dbReference>
<dbReference type="InterPro" id="IPR010071">
    <property type="entry name" value="AA_adenyl_dom"/>
</dbReference>
<dbReference type="FunFam" id="3.40.50.980:FF:000001">
    <property type="entry name" value="Non-ribosomal peptide synthetase"/>
    <property type="match status" value="1"/>
</dbReference>
<evidence type="ECO:0000256" key="1">
    <source>
        <dbReference type="SAM" id="MobiDB-lite"/>
    </source>
</evidence>
<dbReference type="CDD" id="cd05930">
    <property type="entry name" value="A_NRPS"/>
    <property type="match status" value="1"/>
</dbReference>
<proteinExistence type="predicted"/>
<feature type="domain" description="AMP-dependent synthetase/ligase" evidence="2">
    <location>
        <begin position="173"/>
        <end position="524"/>
    </location>
</feature>